<feature type="region of interest" description="Disordered" evidence="8">
    <location>
        <begin position="183"/>
        <end position="227"/>
    </location>
</feature>
<name>A0AA86W6N6_9FABA</name>
<keyword evidence="4" id="KW-0611">Plant defense</keyword>
<evidence type="ECO:0000313" key="10">
    <source>
        <dbReference type="Proteomes" id="UP001189624"/>
    </source>
</evidence>
<dbReference type="Proteomes" id="UP001189624">
    <property type="component" value="Chromosome 11"/>
</dbReference>
<keyword evidence="6" id="KW-0472">Membrane</keyword>
<dbReference type="PANTHER" id="PTHR31942:SF34">
    <property type="entry name" value="MLO-LIKE PROTEIN"/>
    <property type="match status" value="1"/>
</dbReference>
<organism evidence="9 10">
    <name type="scientific">Sphenostylis stenocarpa</name>
    <dbReference type="NCBI Taxonomy" id="92480"/>
    <lineage>
        <taxon>Eukaryota</taxon>
        <taxon>Viridiplantae</taxon>
        <taxon>Streptophyta</taxon>
        <taxon>Embryophyta</taxon>
        <taxon>Tracheophyta</taxon>
        <taxon>Spermatophyta</taxon>
        <taxon>Magnoliopsida</taxon>
        <taxon>eudicotyledons</taxon>
        <taxon>Gunneridae</taxon>
        <taxon>Pentapetalae</taxon>
        <taxon>rosids</taxon>
        <taxon>fabids</taxon>
        <taxon>Fabales</taxon>
        <taxon>Fabaceae</taxon>
        <taxon>Papilionoideae</taxon>
        <taxon>50 kb inversion clade</taxon>
        <taxon>NPAAA clade</taxon>
        <taxon>indigoferoid/millettioid clade</taxon>
        <taxon>Phaseoleae</taxon>
        <taxon>Sphenostylis</taxon>
    </lineage>
</organism>
<reference evidence="9" key="1">
    <citation type="submission" date="2023-10" db="EMBL/GenBank/DDBJ databases">
        <authorList>
            <person name="Domelevo Entfellner J.-B."/>
        </authorList>
    </citation>
    <scope>NUCLEOTIDE SEQUENCE</scope>
</reference>
<keyword evidence="5" id="KW-1133">Transmembrane helix</keyword>
<feature type="compositionally biased region" description="Polar residues" evidence="8">
    <location>
        <begin position="150"/>
        <end position="164"/>
    </location>
</feature>
<evidence type="ECO:0000256" key="6">
    <source>
        <dbReference type="ARBA" id="ARBA00023136"/>
    </source>
</evidence>
<keyword evidence="10" id="KW-1185">Reference proteome</keyword>
<evidence type="ECO:0000256" key="3">
    <source>
        <dbReference type="ARBA" id="ARBA00022692"/>
    </source>
</evidence>
<evidence type="ECO:0000313" key="9">
    <source>
        <dbReference type="EMBL" id="CAJ1979341.1"/>
    </source>
</evidence>
<evidence type="ECO:0000256" key="8">
    <source>
        <dbReference type="SAM" id="MobiDB-lite"/>
    </source>
</evidence>
<evidence type="ECO:0000256" key="4">
    <source>
        <dbReference type="ARBA" id="ARBA00022821"/>
    </source>
</evidence>
<keyword evidence="7" id="KW-0568">Pathogenesis-related protein</keyword>
<dbReference type="Gramene" id="rna-AYBTSS11_LOCUS31555">
    <property type="protein sequence ID" value="CAJ1979341.1"/>
    <property type="gene ID" value="gene-AYBTSS11_LOCUS31555"/>
</dbReference>
<proteinExistence type="inferred from homology"/>
<dbReference type="InterPro" id="IPR004326">
    <property type="entry name" value="Mlo"/>
</dbReference>
<gene>
    <name evidence="9" type="ORF">AYBTSS11_LOCUS31555</name>
</gene>
<dbReference type="Pfam" id="PF03094">
    <property type="entry name" value="Mlo"/>
    <property type="match status" value="2"/>
</dbReference>
<feature type="region of interest" description="Disordered" evidence="8">
    <location>
        <begin position="144"/>
        <end position="166"/>
    </location>
</feature>
<dbReference type="AlphaFoldDB" id="A0AA86W6N6"/>
<comment type="similarity">
    <text evidence="2">Belongs to the MLO family.</text>
</comment>
<dbReference type="GO" id="GO:0006952">
    <property type="term" value="P:defense response"/>
    <property type="evidence" value="ECO:0007669"/>
    <property type="project" value="UniProtKB-KW"/>
</dbReference>
<evidence type="ECO:0008006" key="11">
    <source>
        <dbReference type="Google" id="ProtNLM"/>
    </source>
</evidence>
<keyword evidence="3" id="KW-0812">Transmembrane</keyword>
<dbReference type="EMBL" id="OY731408">
    <property type="protein sequence ID" value="CAJ1979341.1"/>
    <property type="molecule type" value="Genomic_DNA"/>
</dbReference>
<sequence length="249" mass="28893">MALGRAKMKRWKRWEEETKTPEYQFSHDPERFRFARETSFGRRHLSFWTKNPVLMWIVCFFRQFVRSVPKVDYLTLRHGFIMSSILVLRSAVSPLKHSCYVTLPLYALVTQMGSTMKPTIFNERVAEALRNWHRTAKKHIRQNRVGPLSLSGTPASSRPTTPSHHMSPVHLLRFYRSEMDSFPTSPRRSNFDGDHTQPWDVDSPSPSYSHHEIEIGPTNDPSTNTTHHEIVAAAHTKEFSFDNRPTSGT</sequence>
<protein>
    <recommendedName>
        <fullName evidence="11">MLO-like protein 6</fullName>
    </recommendedName>
</protein>
<accession>A0AA86W6N6</accession>
<evidence type="ECO:0000256" key="2">
    <source>
        <dbReference type="ARBA" id="ARBA00006574"/>
    </source>
</evidence>
<comment type="subcellular location">
    <subcellularLocation>
        <location evidence="1">Membrane</location>
        <topology evidence="1">Multi-pass membrane protein</topology>
    </subcellularLocation>
</comment>
<evidence type="ECO:0000256" key="5">
    <source>
        <dbReference type="ARBA" id="ARBA00022989"/>
    </source>
</evidence>
<evidence type="ECO:0000256" key="1">
    <source>
        <dbReference type="ARBA" id="ARBA00004141"/>
    </source>
</evidence>
<dbReference type="GO" id="GO:0016020">
    <property type="term" value="C:membrane"/>
    <property type="evidence" value="ECO:0007669"/>
    <property type="project" value="UniProtKB-SubCell"/>
</dbReference>
<evidence type="ECO:0000256" key="7">
    <source>
        <dbReference type="ARBA" id="ARBA00023265"/>
    </source>
</evidence>
<dbReference type="PANTHER" id="PTHR31942">
    <property type="entry name" value="MLO-LIKE PROTEIN 1"/>
    <property type="match status" value="1"/>
</dbReference>